<gene>
    <name evidence="1" type="ORF">HMP0015_0588</name>
</gene>
<accession>D4XLJ6</accession>
<dbReference type="HOGENOM" id="CLU_3163489_0_0_6"/>
<name>D4XLJ6_ACIHA</name>
<organism evidence="1 2">
    <name type="scientific">Acinetobacter haemolyticus ATCC 19194</name>
    <dbReference type="NCBI Taxonomy" id="707232"/>
    <lineage>
        <taxon>Bacteria</taxon>
        <taxon>Pseudomonadati</taxon>
        <taxon>Pseudomonadota</taxon>
        <taxon>Gammaproteobacteria</taxon>
        <taxon>Moraxellales</taxon>
        <taxon>Moraxellaceae</taxon>
        <taxon>Acinetobacter</taxon>
    </lineage>
</organism>
<evidence type="ECO:0000313" key="2">
    <source>
        <dbReference type="Proteomes" id="UP000003085"/>
    </source>
</evidence>
<sequence length="47" mass="5857">MYFVVVFLEINSHLMCDKDIYFLFKFNGLFRLWLKNYQTNLQNMTTR</sequence>
<dbReference type="AlphaFoldDB" id="D4XLJ6"/>
<proteinExistence type="predicted"/>
<reference evidence="2" key="1">
    <citation type="submission" date="2010-03" db="EMBL/GenBank/DDBJ databases">
        <title>Complete sequence of Mobiluncus curtisii ATCC 43063.</title>
        <authorList>
            <person name="Muzny D."/>
            <person name="Qin X."/>
            <person name="Deng J."/>
            <person name="Jiang H."/>
            <person name="Liu Y."/>
            <person name="Qu J."/>
            <person name="Song X.-Z."/>
            <person name="Zhang L."/>
            <person name="Thornton R."/>
            <person name="Coyle M."/>
            <person name="Francisco L."/>
            <person name="Jackson L."/>
            <person name="Javaid M."/>
            <person name="Korchina V."/>
            <person name="Kovar C."/>
            <person name="Mata R."/>
            <person name="Mathew T."/>
            <person name="Ngo R."/>
            <person name="Nguyen L."/>
            <person name="Nguyen N."/>
            <person name="Okwuonu G."/>
            <person name="Ongeri F."/>
            <person name="Pham C."/>
            <person name="Simmons D."/>
            <person name="Wilczek-Boney K."/>
            <person name="Hale W."/>
            <person name="Jakkamsetti A."/>
            <person name="Pham P."/>
            <person name="Ruth R."/>
            <person name="San Lucas F."/>
            <person name="Warren J."/>
            <person name="Zhang J."/>
            <person name="Zhao Z."/>
            <person name="Zhou C."/>
            <person name="Zhu D."/>
            <person name="Lee S."/>
            <person name="Bess C."/>
            <person name="Blankenburg K."/>
            <person name="Forbes L."/>
            <person name="Fu Q."/>
            <person name="Gubbala S."/>
            <person name="Hirani K."/>
            <person name="Jayaseelan J.C."/>
            <person name="Lara F."/>
            <person name="Munidasa M."/>
            <person name="Palculict T."/>
            <person name="Patil S."/>
            <person name="Pu L.-L."/>
            <person name="Saada N."/>
            <person name="Tang L."/>
            <person name="Weissenberger G."/>
            <person name="Zhu Y."/>
            <person name="Hemphill L."/>
            <person name="Shang Y."/>
            <person name="Youmans B."/>
            <person name="Ayvaz T."/>
            <person name="Ross M."/>
            <person name="Santibanez J."/>
            <person name="Aqrawi P."/>
            <person name="Gross S."/>
            <person name="Joshi V."/>
            <person name="Fowler G."/>
            <person name="Nazareth L."/>
            <person name="Reid J."/>
            <person name="Worley K."/>
            <person name="Petrosino J."/>
            <person name="Highlander S."/>
            <person name="Gibbs R."/>
            <person name="Gibbs R."/>
        </authorList>
    </citation>
    <scope>NUCLEOTIDE SEQUENCE [LARGE SCALE GENOMIC DNA]</scope>
    <source>
        <strain evidence="2">ATCC 19194</strain>
    </source>
</reference>
<dbReference type="Proteomes" id="UP000003085">
    <property type="component" value="Unassembled WGS sequence"/>
</dbReference>
<evidence type="ECO:0000313" key="1">
    <source>
        <dbReference type="EMBL" id="EFF83928.1"/>
    </source>
</evidence>
<dbReference type="EMBL" id="ADMT01000083">
    <property type="protein sequence ID" value="EFF83928.1"/>
    <property type="molecule type" value="Genomic_DNA"/>
</dbReference>
<comment type="caution">
    <text evidence="1">The sequence shown here is derived from an EMBL/GenBank/DDBJ whole genome shotgun (WGS) entry which is preliminary data.</text>
</comment>
<protein>
    <submittedName>
        <fullName evidence="1">Uncharacterized protein</fullName>
    </submittedName>
</protein>